<dbReference type="Gramene" id="RZC84620">
    <property type="protein sequence ID" value="RZC84620"/>
    <property type="gene ID" value="C5167_047408"/>
</dbReference>
<reference evidence="1 2" key="1">
    <citation type="journal article" date="2018" name="Science">
        <title>The opium poppy genome and morphinan production.</title>
        <authorList>
            <person name="Guo L."/>
            <person name="Winzer T."/>
            <person name="Yang X."/>
            <person name="Li Y."/>
            <person name="Ning Z."/>
            <person name="He Z."/>
            <person name="Teodor R."/>
            <person name="Lu Y."/>
            <person name="Bowser T.A."/>
            <person name="Graham I.A."/>
            <person name="Ye K."/>
        </authorList>
    </citation>
    <scope>NUCLEOTIDE SEQUENCE [LARGE SCALE GENOMIC DNA]</scope>
    <source>
        <strain evidence="2">cv. HN1</strain>
        <tissue evidence="1">Leaves</tissue>
    </source>
</reference>
<name>A0A4Y7LJ29_PAPSO</name>
<sequence>MDLHHSSSVGSRVDQVVSIQSQLKHEGQEAVWNGIFDNKPVTVMPKLNQDAIERTLITPRHILSRIIDTEDNKYTLFERYICTVEELLLVKAKLLRLDDLQCKLDEKERELLEEFAFADPSGRPSSKGVDLLSYVDLALHPTSIYSLHVAQVFVIVRSMFVLLLLTLAEMNRSVAKCECILVINVFEYYISFGEVMGACFVHEGVNKDKIREVDELWNHINKFGTPSVGLQEQNWKDVVAKTEEDFRADPRSLFKNPLFWTPDMCITFISHCRMFIDLCGKWQYYSSEALLFTNAIKRIHILRKTLEGKLVRDWSNAVGAPPDEYYEYFRNLFPDFLLDTHRVCQYYFSRVQTEVRFRYQFEKYL</sequence>
<evidence type="ECO:0000313" key="2">
    <source>
        <dbReference type="Proteomes" id="UP000316621"/>
    </source>
</evidence>
<proteinExistence type="predicted"/>
<organism evidence="1 2">
    <name type="scientific">Papaver somniferum</name>
    <name type="common">Opium poppy</name>
    <dbReference type="NCBI Taxonomy" id="3469"/>
    <lineage>
        <taxon>Eukaryota</taxon>
        <taxon>Viridiplantae</taxon>
        <taxon>Streptophyta</taxon>
        <taxon>Embryophyta</taxon>
        <taxon>Tracheophyta</taxon>
        <taxon>Spermatophyta</taxon>
        <taxon>Magnoliopsida</taxon>
        <taxon>Ranunculales</taxon>
        <taxon>Papaveraceae</taxon>
        <taxon>Papaveroideae</taxon>
        <taxon>Papaver</taxon>
    </lineage>
</organism>
<keyword evidence="2" id="KW-1185">Reference proteome</keyword>
<evidence type="ECO:0000313" key="1">
    <source>
        <dbReference type="EMBL" id="RZC84620.1"/>
    </source>
</evidence>
<accession>A0A4Y7LJ29</accession>
<dbReference type="Proteomes" id="UP000316621">
    <property type="component" value="Chromosome 11"/>
</dbReference>
<dbReference type="EMBL" id="CM010725">
    <property type="protein sequence ID" value="RZC84620.1"/>
    <property type="molecule type" value="Genomic_DNA"/>
</dbReference>
<gene>
    <name evidence="1" type="ORF">C5167_047408</name>
</gene>
<protein>
    <submittedName>
        <fullName evidence="1">Uncharacterized protein</fullName>
    </submittedName>
</protein>
<dbReference type="AlphaFoldDB" id="A0A4Y7LJ29"/>